<reference evidence="1 2" key="1">
    <citation type="journal article" date="2018" name="Mol. Biol. Evol.">
        <title>Broad Genomic Sampling Reveals a Smut Pathogenic Ancestry of the Fungal Clade Ustilaginomycotina.</title>
        <authorList>
            <person name="Kijpornyongpan T."/>
            <person name="Mondo S.J."/>
            <person name="Barry K."/>
            <person name="Sandor L."/>
            <person name="Lee J."/>
            <person name="Lipzen A."/>
            <person name="Pangilinan J."/>
            <person name="LaButti K."/>
            <person name="Hainaut M."/>
            <person name="Henrissat B."/>
            <person name="Grigoriev I.V."/>
            <person name="Spatafora J.W."/>
            <person name="Aime M.C."/>
        </authorList>
    </citation>
    <scope>NUCLEOTIDE SEQUENCE [LARGE SCALE GENOMIC DNA]</scope>
    <source>
        <strain evidence="1 2">MCA 3645</strain>
    </source>
</reference>
<keyword evidence="2" id="KW-1185">Reference proteome</keyword>
<evidence type="ECO:0000313" key="2">
    <source>
        <dbReference type="Proteomes" id="UP000246740"/>
    </source>
</evidence>
<dbReference type="AlphaFoldDB" id="A0A317XFV8"/>
<protein>
    <submittedName>
        <fullName evidence="1">Uncharacterized protein</fullName>
    </submittedName>
</protein>
<gene>
    <name evidence="1" type="ORF">BCV70DRAFT_234105</name>
</gene>
<dbReference type="EMBL" id="KZ819223">
    <property type="protein sequence ID" value="PWY97061.1"/>
    <property type="molecule type" value="Genomic_DNA"/>
</dbReference>
<dbReference type="InParanoid" id="A0A317XFV8"/>
<accession>A0A317XFV8</accession>
<proteinExistence type="predicted"/>
<evidence type="ECO:0000313" key="1">
    <source>
        <dbReference type="EMBL" id="PWY97061.1"/>
    </source>
</evidence>
<dbReference type="Proteomes" id="UP000246740">
    <property type="component" value="Unassembled WGS sequence"/>
</dbReference>
<sequence>MLPILQSIERVGGLEPFLLAIVLFGLFPSQGLELHPACAKKADYHTALYCDRVLSLRRNARQYARANLQVITQQSSRRKWAWLHGVQGRLQSKKKYLGDAPLYSCRTVTGVRGESICNPGHARRPVAPLKKWTDSVAAHRERQRETKRENDKLLCTPLRAPNVANRGADITSQPLRQAN</sequence>
<organism evidence="1 2">
    <name type="scientific">Testicularia cyperi</name>
    <dbReference type="NCBI Taxonomy" id="1882483"/>
    <lineage>
        <taxon>Eukaryota</taxon>
        <taxon>Fungi</taxon>
        <taxon>Dikarya</taxon>
        <taxon>Basidiomycota</taxon>
        <taxon>Ustilaginomycotina</taxon>
        <taxon>Ustilaginomycetes</taxon>
        <taxon>Ustilaginales</taxon>
        <taxon>Anthracoideaceae</taxon>
        <taxon>Testicularia</taxon>
    </lineage>
</organism>
<name>A0A317XFV8_9BASI</name>